<evidence type="ECO:0000313" key="4">
    <source>
        <dbReference type="EMBL" id="RBP06932.1"/>
    </source>
</evidence>
<dbReference type="SUPFAM" id="SSF53335">
    <property type="entry name" value="S-adenosyl-L-methionine-dependent methyltransferases"/>
    <property type="match status" value="1"/>
</dbReference>
<dbReference type="PROSITE" id="PS00092">
    <property type="entry name" value="N6_MTASE"/>
    <property type="match status" value="1"/>
</dbReference>
<dbReference type="AlphaFoldDB" id="A0A366EX01"/>
<dbReference type="Pfam" id="PF03602">
    <property type="entry name" value="Cons_hypoth95"/>
    <property type="match status" value="1"/>
</dbReference>
<dbReference type="Gene3D" id="3.40.50.150">
    <property type="entry name" value="Vaccinia Virus protein VP39"/>
    <property type="match status" value="1"/>
</dbReference>
<evidence type="ECO:0000313" key="5">
    <source>
        <dbReference type="Proteomes" id="UP000252118"/>
    </source>
</evidence>
<dbReference type="PANTHER" id="PTHR43542">
    <property type="entry name" value="METHYLTRANSFERASE"/>
    <property type="match status" value="1"/>
</dbReference>
<sequence>MRVISGTLKGRPLKAVPGSGTRPTTDKVKESIFNMLGPYFEGGTGLDLFAGSGGLGIEALSRGLHSVIFVDRDAKAFQTIKANLHDCDLVEQSEVYRNEATRALKAILKREITFDYIFLDPPYKQQKLQQLLEFIDEHNLLNESGYVMCEHGSEITLGDRVGGLEKIREETYGLIRISIFSKGNEGRNDK</sequence>
<evidence type="ECO:0000256" key="1">
    <source>
        <dbReference type="ARBA" id="ARBA00022603"/>
    </source>
</evidence>
<dbReference type="EMBL" id="QNRJ01000002">
    <property type="protein sequence ID" value="RBP06932.1"/>
    <property type="molecule type" value="Genomic_DNA"/>
</dbReference>
<dbReference type="PANTHER" id="PTHR43542:SF1">
    <property type="entry name" value="METHYLTRANSFERASE"/>
    <property type="match status" value="1"/>
</dbReference>
<dbReference type="OrthoDB" id="9803017at2"/>
<gene>
    <name evidence="4" type="ORF">DET59_102318</name>
</gene>
<dbReference type="NCBIfam" id="TIGR00095">
    <property type="entry name" value="16S rRNA (guanine(966)-N(2))-methyltransferase RsmD"/>
    <property type="match status" value="1"/>
</dbReference>
<feature type="region of interest" description="Disordered" evidence="3">
    <location>
        <begin position="1"/>
        <end position="24"/>
    </location>
</feature>
<dbReference type="PIRSF" id="PIRSF004553">
    <property type="entry name" value="CHP00095"/>
    <property type="match status" value="1"/>
</dbReference>
<dbReference type="GO" id="GO:0008168">
    <property type="term" value="F:methyltransferase activity"/>
    <property type="evidence" value="ECO:0007669"/>
    <property type="project" value="UniProtKB-KW"/>
</dbReference>
<keyword evidence="2 4" id="KW-0808">Transferase</keyword>
<dbReference type="CDD" id="cd02440">
    <property type="entry name" value="AdoMet_MTases"/>
    <property type="match status" value="1"/>
</dbReference>
<dbReference type="GO" id="GO:0003676">
    <property type="term" value="F:nucleic acid binding"/>
    <property type="evidence" value="ECO:0007669"/>
    <property type="project" value="InterPro"/>
</dbReference>
<keyword evidence="1 4" id="KW-0489">Methyltransferase</keyword>
<dbReference type="InterPro" id="IPR029063">
    <property type="entry name" value="SAM-dependent_MTases_sf"/>
</dbReference>
<evidence type="ECO:0000256" key="2">
    <source>
        <dbReference type="ARBA" id="ARBA00022679"/>
    </source>
</evidence>
<protein>
    <submittedName>
        <fullName evidence="4">16S rRNA (Guanine(966)-N(2))-methyltransferase RsmD</fullName>
    </submittedName>
</protein>
<organism evidence="4 5">
    <name type="scientific">Rossellomorea aquimaris</name>
    <dbReference type="NCBI Taxonomy" id="189382"/>
    <lineage>
        <taxon>Bacteria</taxon>
        <taxon>Bacillati</taxon>
        <taxon>Bacillota</taxon>
        <taxon>Bacilli</taxon>
        <taxon>Bacillales</taxon>
        <taxon>Bacillaceae</taxon>
        <taxon>Rossellomorea</taxon>
    </lineage>
</organism>
<dbReference type="InterPro" id="IPR004398">
    <property type="entry name" value="RNA_MeTrfase_RsmD"/>
</dbReference>
<evidence type="ECO:0000256" key="3">
    <source>
        <dbReference type="SAM" id="MobiDB-lite"/>
    </source>
</evidence>
<proteinExistence type="predicted"/>
<name>A0A366EX01_9BACI</name>
<comment type="caution">
    <text evidence="4">The sequence shown here is derived from an EMBL/GenBank/DDBJ whole genome shotgun (WGS) entry which is preliminary data.</text>
</comment>
<dbReference type="Proteomes" id="UP000252118">
    <property type="component" value="Unassembled WGS sequence"/>
</dbReference>
<dbReference type="GO" id="GO:0031167">
    <property type="term" value="P:rRNA methylation"/>
    <property type="evidence" value="ECO:0007669"/>
    <property type="project" value="InterPro"/>
</dbReference>
<dbReference type="InterPro" id="IPR002052">
    <property type="entry name" value="DNA_methylase_N6_adenine_CS"/>
</dbReference>
<reference evidence="4 5" key="1">
    <citation type="submission" date="2018-06" db="EMBL/GenBank/DDBJ databases">
        <title>Freshwater and sediment microbial communities from various areas in North America, analyzing microbe dynamics in response to fracking.</title>
        <authorList>
            <person name="Lamendella R."/>
        </authorList>
    </citation>
    <scope>NUCLEOTIDE SEQUENCE [LARGE SCALE GENOMIC DNA]</scope>
    <source>
        <strain evidence="4 5">97B</strain>
    </source>
</reference>
<dbReference type="RefSeq" id="WP_113968326.1">
    <property type="nucleotide sequence ID" value="NZ_QNRJ01000002.1"/>
</dbReference>
<accession>A0A366EX01</accession>